<dbReference type="Gene3D" id="2.60.120.10">
    <property type="entry name" value="Jelly Rolls"/>
    <property type="match status" value="1"/>
</dbReference>
<feature type="compositionally biased region" description="Acidic residues" evidence="9">
    <location>
        <begin position="565"/>
        <end position="575"/>
    </location>
</feature>
<evidence type="ECO:0000256" key="8">
    <source>
        <dbReference type="ARBA" id="ARBA00023303"/>
    </source>
</evidence>
<dbReference type="Gene3D" id="1.10.287.70">
    <property type="match status" value="1"/>
</dbReference>
<protein>
    <recommendedName>
        <fullName evidence="11">Cyclic nucleotide-binding domain-containing protein</fullName>
    </recommendedName>
</protein>
<evidence type="ECO:0000256" key="2">
    <source>
        <dbReference type="ARBA" id="ARBA00022448"/>
    </source>
</evidence>
<dbReference type="InterPro" id="IPR018490">
    <property type="entry name" value="cNMP-bd_dom_sf"/>
</dbReference>
<comment type="subcellular location">
    <subcellularLocation>
        <location evidence="1">Membrane</location>
        <topology evidence="1">Multi-pass membrane protein</topology>
    </subcellularLocation>
</comment>
<keyword evidence="3 10" id="KW-0812">Transmembrane</keyword>
<feature type="region of interest" description="Disordered" evidence="9">
    <location>
        <begin position="1"/>
        <end position="39"/>
    </location>
</feature>
<dbReference type="PROSITE" id="PS00888">
    <property type="entry name" value="CNMP_BINDING_1"/>
    <property type="match status" value="1"/>
</dbReference>
<evidence type="ECO:0000256" key="3">
    <source>
        <dbReference type="ARBA" id="ARBA00022692"/>
    </source>
</evidence>
<feature type="transmembrane region" description="Helical" evidence="10">
    <location>
        <begin position="250"/>
        <end position="274"/>
    </location>
</feature>
<dbReference type="CDD" id="cd00038">
    <property type="entry name" value="CAP_ED"/>
    <property type="match status" value="1"/>
</dbReference>
<evidence type="ECO:0000313" key="13">
    <source>
        <dbReference type="Proteomes" id="UP001209878"/>
    </source>
</evidence>
<feature type="transmembrane region" description="Helical" evidence="10">
    <location>
        <begin position="116"/>
        <end position="135"/>
    </location>
</feature>
<accession>A0AAD9P0W5</accession>
<dbReference type="InterPro" id="IPR018488">
    <property type="entry name" value="cNMP-bd_CS"/>
</dbReference>
<dbReference type="Gene3D" id="1.10.287.630">
    <property type="entry name" value="Helix hairpin bin"/>
    <property type="match status" value="1"/>
</dbReference>
<sequence length="704" mass="79596">MSSHDDGNSRSVRKTSHDDSNSRSIRKTSQDNSNTRSIRKTSGGIIGLKRWQSFSLAKKQKAAGGVDLSHQFLERFSQHAERRHAETALRTESPSFHSLFDSEADKYEKYVISPEGNAIFAWLTILTLAVVYNLWTCIGREAFTDVTLGYESAWITTDILADAIYLADIGVQMRTGYIRKGLLVSETRLLFNHYTRTIKFAVDVTSLLPLDLIQLFIGMHPLLRFPRFLKVYRTYQFMYFVGIKSVRPNLWRFIILLHHLILGAHYCAAFYFIISRSENFAGEWSYPIPVGEYAAGSRKYLASLNWATLTLTTIGTKTSPQNNTEYLFSICSYFMGVFIFAYIMGQVGSVIANKNAARAEFERMLDRAKTYMRENHVPTPLQHRVQRWYNYAWSRGRISGGGIESLGVLPDKIKIELALHVNLDTLKKVTIFQQCETEFLHDIVLKMQTFIFTPGDLVCRRGEVAREMFIVSDGMLEVINEKGVIVATIESGDYFGEIGILNINSGGVCRRSADVRSVGYSELLVLSQSDVLTALKDYPTAEDMMKKCAVARLEALQHNSAPETETSDDDDENENENNNGTLEHFRQQMVSGVLSRWWPLDAAYETEHTDYVTINDVPPSVFESKTCLDDTDLITCSSKDSSICDDSTDVSSDTDDTSSSSTTDIKIVDRHKRATTDLTYSHDACLPPFYNRSVYTPHGHTTIN</sequence>
<comment type="caution">
    <text evidence="12">The sequence shown here is derived from an EMBL/GenBank/DDBJ whole genome shotgun (WGS) entry which is preliminary data.</text>
</comment>
<feature type="compositionally biased region" description="Acidic residues" evidence="9">
    <location>
        <begin position="646"/>
        <end position="656"/>
    </location>
</feature>
<feature type="region of interest" description="Disordered" evidence="9">
    <location>
        <begin position="642"/>
        <end position="662"/>
    </location>
</feature>
<dbReference type="SMART" id="SM00100">
    <property type="entry name" value="cNMP"/>
    <property type="match status" value="1"/>
</dbReference>
<evidence type="ECO:0000256" key="7">
    <source>
        <dbReference type="ARBA" id="ARBA00023286"/>
    </source>
</evidence>
<organism evidence="12 13">
    <name type="scientific">Ridgeia piscesae</name>
    <name type="common">Tubeworm</name>
    <dbReference type="NCBI Taxonomy" id="27915"/>
    <lineage>
        <taxon>Eukaryota</taxon>
        <taxon>Metazoa</taxon>
        <taxon>Spiralia</taxon>
        <taxon>Lophotrochozoa</taxon>
        <taxon>Annelida</taxon>
        <taxon>Polychaeta</taxon>
        <taxon>Sedentaria</taxon>
        <taxon>Canalipalpata</taxon>
        <taxon>Sabellida</taxon>
        <taxon>Siboglinidae</taxon>
        <taxon>Ridgeia</taxon>
    </lineage>
</organism>
<dbReference type="EMBL" id="JAODUO010000211">
    <property type="protein sequence ID" value="KAK2186133.1"/>
    <property type="molecule type" value="Genomic_DNA"/>
</dbReference>
<keyword evidence="13" id="KW-1185">Reference proteome</keyword>
<evidence type="ECO:0000256" key="5">
    <source>
        <dbReference type="ARBA" id="ARBA00023065"/>
    </source>
</evidence>
<dbReference type="GO" id="GO:0044877">
    <property type="term" value="F:protein-containing complex binding"/>
    <property type="evidence" value="ECO:0007669"/>
    <property type="project" value="TreeGrafter"/>
</dbReference>
<dbReference type="Proteomes" id="UP001209878">
    <property type="component" value="Unassembled WGS sequence"/>
</dbReference>
<dbReference type="InterPro" id="IPR000595">
    <property type="entry name" value="cNMP-bd_dom"/>
</dbReference>
<feature type="region of interest" description="Disordered" evidence="9">
    <location>
        <begin position="558"/>
        <end position="583"/>
    </location>
</feature>
<feature type="transmembrane region" description="Helical" evidence="10">
    <location>
        <begin position="326"/>
        <end position="345"/>
    </location>
</feature>
<keyword evidence="2" id="KW-0813">Transport</keyword>
<name>A0AAD9P0W5_RIDPI</name>
<dbReference type="PROSITE" id="PS50042">
    <property type="entry name" value="CNMP_BINDING_3"/>
    <property type="match status" value="1"/>
</dbReference>
<evidence type="ECO:0000256" key="6">
    <source>
        <dbReference type="ARBA" id="ARBA00023136"/>
    </source>
</evidence>
<evidence type="ECO:0000256" key="1">
    <source>
        <dbReference type="ARBA" id="ARBA00004141"/>
    </source>
</evidence>
<gene>
    <name evidence="12" type="ORF">NP493_212g01017</name>
</gene>
<dbReference type="PANTHER" id="PTHR45638:SF7">
    <property type="entry name" value="CYCLIC NUCLEOTIDE-GATED ION CHANNEL-LIKE, ISOFORM E"/>
    <property type="match status" value="1"/>
</dbReference>
<dbReference type="FunFam" id="1.10.287.630:FF:000001">
    <property type="entry name" value="Cyclic nucleotide-gated channel alpha 3"/>
    <property type="match status" value="1"/>
</dbReference>
<dbReference type="GO" id="GO:0005221">
    <property type="term" value="F:intracellularly cyclic nucleotide-activated monoatomic cation channel activity"/>
    <property type="evidence" value="ECO:0007669"/>
    <property type="project" value="InterPro"/>
</dbReference>
<evidence type="ECO:0000256" key="9">
    <source>
        <dbReference type="SAM" id="MobiDB-lite"/>
    </source>
</evidence>
<proteinExistence type="predicted"/>
<keyword evidence="4 10" id="KW-1133">Transmembrane helix</keyword>
<evidence type="ECO:0000256" key="4">
    <source>
        <dbReference type="ARBA" id="ARBA00022989"/>
    </source>
</evidence>
<dbReference type="PANTHER" id="PTHR45638">
    <property type="entry name" value="CYCLIC NUCLEOTIDE-GATED CATION CHANNEL SUBUNIT A"/>
    <property type="match status" value="1"/>
</dbReference>
<keyword evidence="6 10" id="KW-0472">Membrane</keyword>
<dbReference type="PROSITE" id="PS00889">
    <property type="entry name" value="CNMP_BINDING_2"/>
    <property type="match status" value="1"/>
</dbReference>
<dbReference type="SUPFAM" id="SSF81324">
    <property type="entry name" value="Voltage-gated potassium channels"/>
    <property type="match status" value="1"/>
</dbReference>
<evidence type="ECO:0000259" key="11">
    <source>
        <dbReference type="PROSITE" id="PS50042"/>
    </source>
</evidence>
<feature type="domain" description="Cyclic nucleotide-binding" evidence="11">
    <location>
        <begin position="431"/>
        <end position="535"/>
    </location>
</feature>
<evidence type="ECO:0000256" key="10">
    <source>
        <dbReference type="SAM" id="Phobius"/>
    </source>
</evidence>
<reference evidence="12" key="1">
    <citation type="journal article" date="2023" name="Mol. Biol. Evol.">
        <title>Third-Generation Sequencing Reveals the Adaptive Role of the Epigenome in Three Deep-Sea Polychaetes.</title>
        <authorList>
            <person name="Perez M."/>
            <person name="Aroh O."/>
            <person name="Sun Y."/>
            <person name="Lan Y."/>
            <person name="Juniper S.K."/>
            <person name="Young C.R."/>
            <person name="Angers B."/>
            <person name="Qian P.Y."/>
        </authorList>
    </citation>
    <scope>NUCLEOTIDE SEQUENCE</scope>
    <source>
        <strain evidence="12">R07B-5</strain>
    </source>
</reference>
<dbReference type="AlphaFoldDB" id="A0AAD9P0W5"/>
<dbReference type="InterPro" id="IPR005821">
    <property type="entry name" value="Ion_trans_dom"/>
</dbReference>
<dbReference type="Pfam" id="PF00520">
    <property type="entry name" value="Ion_trans"/>
    <property type="match status" value="1"/>
</dbReference>
<keyword evidence="5" id="KW-0406">Ion transport</keyword>
<keyword evidence="7" id="KW-1071">Ligand-gated ion channel</keyword>
<keyword evidence="8" id="KW-0407">Ion channel</keyword>
<evidence type="ECO:0000313" key="12">
    <source>
        <dbReference type="EMBL" id="KAK2186133.1"/>
    </source>
</evidence>
<dbReference type="SUPFAM" id="SSF51206">
    <property type="entry name" value="cAMP-binding domain-like"/>
    <property type="match status" value="1"/>
</dbReference>
<dbReference type="InterPro" id="IPR014710">
    <property type="entry name" value="RmlC-like_jellyroll"/>
</dbReference>
<dbReference type="GO" id="GO:0016020">
    <property type="term" value="C:membrane"/>
    <property type="evidence" value="ECO:0007669"/>
    <property type="project" value="UniProtKB-SubCell"/>
</dbReference>
<dbReference type="Pfam" id="PF00027">
    <property type="entry name" value="cNMP_binding"/>
    <property type="match status" value="1"/>
</dbReference>
<dbReference type="InterPro" id="IPR050866">
    <property type="entry name" value="CNG_cation_channel"/>
</dbReference>